<reference evidence="3 4" key="1">
    <citation type="submission" date="2018-06" db="EMBL/GenBank/DDBJ databases">
        <authorList>
            <consortium name="Pathogen Informatics"/>
            <person name="Doyle S."/>
        </authorList>
    </citation>
    <scope>NUCLEOTIDE SEQUENCE [LARGE SCALE GENOMIC DNA]</scope>
    <source>
        <strain evidence="3 4">NCTC11166</strain>
    </source>
</reference>
<dbReference type="RefSeq" id="WP_112861984.1">
    <property type="nucleotide sequence ID" value="NZ_UAQP01000005.1"/>
</dbReference>
<feature type="domain" description="SnoaL-like" evidence="2">
    <location>
        <begin position="25"/>
        <end position="143"/>
    </location>
</feature>
<accession>A0A2X1CW61</accession>
<dbReference type="AlphaFoldDB" id="A0A2X1CW61"/>
<keyword evidence="1" id="KW-0732">Signal</keyword>
<dbReference type="Pfam" id="PF13474">
    <property type="entry name" value="SnoaL_3"/>
    <property type="match status" value="1"/>
</dbReference>
<gene>
    <name evidence="3" type="ORF">NCTC11166_01012</name>
</gene>
<protein>
    <recommendedName>
        <fullName evidence="2">SnoaL-like domain-containing protein</fullName>
    </recommendedName>
</protein>
<dbReference type="SUPFAM" id="SSF54427">
    <property type="entry name" value="NTF2-like"/>
    <property type="match status" value="1"/>
</dbReference>
<evidence type="ECO:0000313" key="3">
    <source>
        <dbReference type="EMBL" id="SPU52675.1"/>
    </source>
</evidence>
<dbReference type="Proteomes" id="UP000251186">
    <property type="component" value="Unassembled WGS sequence"/>
</dbReference>
<evidence type="ECO:0000256" key="1">
    <source>
        <dbReference type="SAM" id="SignalP"/>
    </source>
</evidence>
<name>A0A2X1CW61_BREVE</name>
<dbReference type="EMBL" id="UAQP01000005">
    <property type="protein sequence ID" value="SPU52675.1"/>
    <property type="molecule type" value="Genomic_DNA"/>
</dbReference>
<evidence type="ECO:0000313" key="4">
    <source>
        <dbReference type="Proteomes" id="UP000251186"/>
    </source>
</evidence>
<proteinExistence type="predicted"/>
<organism evidence="3 4">
    <name type="scientific">Brevundimonas vesicularis</name>
    <name type="common">Pseudomonas vesicularis</name>
    <dbReference type="NCBI Taxonomy" id="41276"/>
    <lineage>
        <taxon>Bacteria</taxon>
        <taxon>Pseudomonadati</taxon>
        <taxon>Pseudomonadota</taxon>
        <taxon>Alphaproteobacteria</taxon>
        <taxon>Caulobacterales</taxon>
        <taxon>Caulobacteraceae</taxon>
        <taxon>Brevundimonas</taxon>
    </lineage>
</organism>
<sequence length="162" mass="17575">MFTALIAALALSQAATSAPTAEAQVASVLDRLNQASSTADEATYFSLFAPDARFVGTDANEHWTMAQFRAFAEPWFKHDSAWSFPATSRTITITIAPIDCRCIAWFEEKLASPSYGETRGSGVMRLTDDGWKIEQYVLSLAVPNDKADEVVALIKGEAAPAH</sequence>
<dbReference type="InterPro" id="IPR032710">
    <property type="entry name" value="NTF2-like_dom_sf"/>
</dbReference>
<feature type="signal peptide" evidence="1">
    <location>
        <begin position="1"/>
        <end position="23"/>
    </location>
</feature>
<feature type="chain" id="PRO_5015969810" description="SnoaL-like domain-containing protein" evidence="1">
    <location>
        <begin position="24"/>
        <end position="162"/>
    </location>
</feature>
<dbReference type="InterPro" id="IPR037401">
    <property type="entry name" value="SnoaL-like"/>
</dbReference>
<dbReference type="Gene3D" id="3.10.450.50">
    <property type="match status" value="1"/>
</dbReference>
<evidence type="ECO:0000259" key="2">
    <source>
        <dbReference type="Pfam" id="PF13474"/>
    </source>
</evidence>